<dbReference type="SUPFAM" id="SSF52047">
    <property type="entry name" value="RNI-like"/>
    <property type="match status" value="1"/>
</dbReference>
<dbReference type="EMBL" id="OZ037945">
    <property type="protein sequence ID" value="CAL1702942.1"/>
    <property type="molecule type" value="Genomic_DNA"/>
</dbReference>
<evidence type="ECO:0000313" key="1">
    <source>
        <dbReference type="EMBL" id="CAL1702942.1"/>
    </source>
</evidence>
<organism evidence="1 2">
    <name type="scientific">Somion occarium</name>
    <dbReference type="NCBI Taxonomy" id="3059160"/>
    <lineage>
        <taxon>Eukaryota</taxon>
        <taxon>Fungi</taxon>
        <taxon>Dikarya</taxon>
        <taxon>Basidiomycota</taxon>
        <taxon>Agaricomycotina</taxon>
        <taxon>Agaricomycetes</taxon>
        <taxon>Polyporales</taxon>
        <taxon>Cerrenaceae</taxon>
        <taxon>Somion</taxon>
    </lineage>
</organism>
<protein>
    <recommendedName>
        <fullName evidence="3">F-box domain-containing protein</fullName>
    </recommendedName>
</protein>
<dbReference type="Proteomes" id="UP001497453">
    <property type="component" value="Chromosome 2"/>
</dbReference>
<dbReference type="Gene3D" id="3.80.10.10">
    <property type="entry name" value="Ribonuclease Inhibitor"/>
    <property type="match status" value="1"/>
</dbReference>
<proteinExistence type="predicted"/>
<sequence length="587" mass="67804">MGFYTAKANLFCNEQLFEMVLNHFNPKTREGRQTLLSVLMVETNWFDRAAHVLWREATSKALSYLLPRYTPRQVLEPRRWADALSPEDYARLKVYAPHIANLVHDDKIHNAQDALMFEAFILGSSFPIGKDDEKPIFTRLTHLEWKRTELSTHHDETNPLRNCVRPGERFLEFVGRISTGRLRTLLLDVPVLVEPCVDGWVQFFQGLRDLKCLTFPLPLTACTMAVLNGLSKLKCLERLSTITSRCQTDDFGNFGFTPEFQEGAFPRLKGLHLACYPRDVSQLLGARYAPKELVELTILLPFTRDLHNATSRDINSLFRSIASHCKRLKKLSCYYDRHDGRFPSVRRHDIIHAESFRPLYALRNMISFRFACTLEVRFAQEDIEALASSWPSLKHLQLESEELFSVITDKTLNLDALLPLARHCPNLEDLKISLSCQNGPLLKNADHPLPTFQKLKALHLFPGFTSLPAPQDLVLTLFRMYPSPGRWTFTYPWDHSGYSAYYKSLDRIRQIELVLLRERIQRGWKTATCVVDALSRYQRDLHRIPEEKQGIRMRAQKTRDEAPIGPCRVWSFGETFTNALGFFFGRA</sequence>
<evidence type="ECO:0008006" key="3">
    <source>
        <dbReference type="Google" id="ProtNLM"/>
    </source>
</evidence>
<accession>A0ABP1D8V2</accession>
<dbReference type="InterPro" id="IPR032675">
    <property type="entry name" value="LRR_dom_sf"/>
</dbReference>
<name>A0ABP1D8V2_9APHY</name>
<keyword evidence="2" id="KW-1185">Reference proteome</keyword>
<gene>
    <name evidence="1" type="ORF">GFSPODELE1_LOCUS4317</name>
</gene>
<evidence type="ECO:0000313" key="2">
    <source>
        <dbReference type="Proteomes" id="UP001497453"/>
    </source>
</evidence>
<reference evidence="2" key="1">
    <citation type="submission" date="2024-04" db="EMBL/GenBank/DDBJ databases">
        <authorList>
            <person name="Shaw F."/>
            <person name="Minotto A."/>
        </authorList>
    </citation>
    <scope>NUCLEOTIDE SEQUENCE [LARGE SCALE GENOMIC DNA]</scope>
</reference>